<dbReference type="GO" id="GO:0008381">
    <property type="term" value="F:mechanosensitive monoatomic ion channel activity"/>
    <property type="evidence" value="ECO:0007669"/>
    <property type="project" value="InterPro"/>
</dbReference>
<dbReference type="InterPro" id="IPR045275">
    <property type="entry name" value="MscS_archaea/bacteria_type"/>
</dbReference>
<protein>
    <submittedName>
        <fullName evidence="11">Small conductance mechanosensitive channel</fullName>
    </submittedName>
</protein>
<dbReference type="Gene3D" id="1.10.287.1260">
    <property type="match status" value="1"/>
</dbReference>
<feature type="transmembrane region" description="Helical" evidence="7">
    <location>
        <begin position="102"/>
        <end position="133"/>
    </location>
</feature>
<evidence type="ECO:0000313" key="11">
    <source>
        <dbReference type="EMBL" id="TCK98426.1"/>
    </source>
</evidence>
<dbReference type="PANTHER" id="PTHR30221:SF1">
    <property type="entry name" value="SMALL-CONDUCTANCE MECHANOSENSITIVE CHANNEL"/>
    <property type="match status" value="1"/>
</dbReference>
<evidence type="ECO:0000256" key="7">
    <source>
        <dbReference type="SAM" id="Phobius"/>
    </source>
</evidence>
<organism evidence="11 12">
    <name type="scientific">Natranaerovirga hydrolytica</name>
    <dbReference type="NCBI Taxonomy" id="680378"/>
    <lineage>
        <taxon>Bacteria</taxon>
        <taxon>Bacillati</taxon>
        <taxon>Bacillota</taxon>
        <taxon>Clostridia</taxon>
        <taxon>Lachnospirales</taxon>
        <taxon>Natranaerovirgaceae</taxon>
        <taxon>Natranaerovirga</taxon>
    </lineage>
</organism>
<keyword evidence="5 7" id="KW-1133">Transmembrane helix</keyword>
<dbReference type="InterPro" id="IPR008910">
    <property type="entry name" value="MSC_TM_helix"/>
</dbReference>
<dbReference type="SUPFAM" id="SSF50182">
    <property type="entry name" value="Sm-like ribonucleoproteins"/>
    <property type="match status" value="1"/>
</dbReference>
<evidence type="ECO:0000259" key="9">
    <source>
        <dbReference type="Pfam" id="PF21082"/>
    </source>
</evidence>
<dbReference type="Gene3D" id="2.30.30.60">
    <property type="match status" value="1"/>
</dbReference>
<dbReference type="InterPro" id="IPR023408">
    <property type="entry name" value="MscS_beta-dom_sf"/>
</dbReference>
<proteinExistence type="inferred from homology"/>
<keyword evidence="3" id="KW-1003">Cell membrane</keyword>
<evidence type="ECO:0000256" key="5">
    <source>
        <dbReference type="ARBA" id="ARBA00022989"/>
    </source>
</evidence>
<dbReference type="RefSeq" id="WP_132280975.1">
    <property type="nucleotide sequence ID" value="NZ_SMGQ01000011.1"/>
</dbReference>
<dbReference type="InterPro" id="IPR049278">
    <property type="entry name" value="MS_channel_C"/>
</dbReference>
<evidence type="ECO:0000256" key="1">
    <source>
        <dbReference type="ARBA" id="ARBA00004651"/>
    </source>
</evidence>
<feature type="domain" description="Mechanosensitive ion channel MscS C-terminal" evidence="9">
    <location>
        <begin position="195"/>
        <end position="276"/>
    </location>
</feature>
<comment type="caution">
    <text evidence="11">The sequence shown here is derived from an EMBL/GenBank/DDBJ whole genome shotgun (WGS) entry which is preliminary data.</text>
</comment>
<dbReference type="Pfam" id="PF05552">
    <property type="entry name" value="MS_channel_1st_1"/>
    <property type="match status" value="1"/>
</dbReference>
<dbReference type="InterPro" id="IPR010920">
    <property type="entry name" value="LSM_dom_sf"/>
</dbReference>
<accession>A0A4R1MYV3</accession>
<dbReference type="InterPro" id="IPR049142">
    <property type="entry name" value="MS_channel_1st"/>
</dbReference>
<dbReference type="Gene3D" id="3.30.70.100">
    <property type="match status" value="1"/>
</dbReference>
<dbReference type="OrthoDB" id="9809206at2"/>
<comment type="subcellular location">
    <subcellularLocation>
        <location evidence="1">Cell membrane</location>
        <topology evidence="1">Multi-pass membrane protein</topology>
    </subcellularLocation>
</comment>
<dbReference type="Pfam" id="PF21088">
    <property type="entry name" value="MS_channel_1st"/>
    <property type="match status" value="1"/>
</dbReference>
<reference evidence="11 12" key="1">
    <citation type="submission" date="2019-03" db="EMBL/GenBank/DDBJ databases">
        <title>Genomic Encyclopedia of Type Strains, Phase IV (KMG-IV): sequencing the most valuable type-strain genomes for metagenomic binning, comparative biology and taxonomic classification.</title>
        <authorList>
            <person name="Goeker M."/>
        </authorList>
    </citation>
    <scope>NUCLEOTIDE SEQUENCE [LARGE SCALE GENOMIC DNA]</scope>
    <source>
        <strain evidence="11 12">DSM 24176</strain>
    </source>
</reference>
<dbReference type="InterPro" id="IPR011066">
    <property type="entry name" value="MscS_channel_C_sf"/>
</dbReference>
<evidence type="ECO:0000259" key="10">
    <source>
        <dbReference type="Pfam" id="PF21088"/>
    </source>
</evidence>
<feature type="transmembrane region" description="Helical" evidence="7">
    <location>
        <begin position="74"/>
        <end position="96"/>
    </location>
</feature>
<evidence type="ECO:0000256" key="2">
    <source>
        <dbReference type="ARBA" id="ARBA00008017"/>
    </source>
</evidence>
<comment type="similarity">
    <text evidence="2">Belongs to the MscS (TC 1.A.23) family.</text>
</comment>
<evidence type="ECO:0000256" key="4">
    <source>
        <dbReference type="ARBA" id="ARBA00022692"/>
    </source>
</evidence>
<evidence type="ECO:0000259" key="8">
    <source>
        <dbReference type="Pfam" id="PF00924"/>
    </source>
</evidence>
<evidence type="ECO:0000313" key="12">
    <source>
        <dbReference type="Proteomes" id="UP000294545"/>
    </source>
</evidence>
<dbReference type="EMBL" id="SMGQ01000011">
    <property type="protein sequence ID" value="TCK98426.1"/>
    <property type="molecule type" value="Genomic_DNA"/>
</dbReference>
<keyword evidence="12" id="KW-1185">Reference proteome</keyword>
<keyword evidence="6 7" id="KW-0472">Membrane</keyword>
<dbReference type="Pfam" id="PF21082">
    <property type="entry name" value="MS_channel_3rd"/>
    <property type="match status" value="1"/>
</dbReference>
<gene>
    <name evidence="11" type="ORF">EDC19_0846</name>
</gene>
<dbReference type="InterPro" id="IPR006685">
    <property type="entry name" value="MscS_channel_2nd"/>
</dbReference>
<evidence type="ECO:0000256" key="6">
    <source>
        <dbReference type="ARBA" id="ARBA00023136"/>
    </source>
</evidence>
<dbReference type="SUPFAM" id="SSF82861">
    <property type="entry name" value="Mechanosensitive channel protein MscS (YggB), transmembrane region"/>
    <property type="match status" value="1"/>
</dbReference>
<name>A0A4R1MYV3_9FIRM</name>
<sequence length="289" mass="31977">MIQQIFSSIFNASIQSYSFANIKDSFIGYIIEYGMKIIAALVILFIGLKVIKYISKITRKVFNNYQMDDAVKGFLLSLISIALKLILFVVVVSVLGVPMASFVAVLGAAGLAVGLALQGSLSNFAGGVLILVLRPFSIGDFIEESGSGKMGTVESIDIFYTTLKTIDNKVEVIPNGILSNNTITNFSKNDTRRLDLTFGVGYKDDVLKVKEILHTIVKEHPAVLEDPEPVVYLVELNDSSVDFSVRVWVNSGDLWPTRFDLIEKVKIKFDEVGINIPYPQMDVHLKKED</sequence>
<keyword evidence="4 7" id="KW-0812">Transmembrane</keyword>
<dbReference type="InterPro" id="IPR011014">
    <property type="entry name" value="MscS_channel_TM-2"/>
</dbReference>
<dbReference type="GO" id="GO:0005886">
    <property type="term" value="C:plasma membrane"/>
    <property type="evidence" value="ECO:0007669"/>
    <property type="project" value="UniProtKB-SubCell"/>
</dbReference>
<dbReference type="PANTHER" id="PTHR30221">
    <property type="entry name" value="SMALL-CONDUCTANCE MECHANOSENSITIVE CHANNEL"/>
    <property type="match status" value="1"/>
</dbReference>
<evidence type="ECO:0000256" key="3">
    <source>
        <dbReference type="ARBA" id="ARBA00022475"/>
    </source>
</evidence>
<feature type="domain" description="Mechanosensitive ion channel MscS" evidence="8">
    <location>
        <begin position="120"/>
        <end position="188"/>
    </location>
</feature>
<feature type="domain" description="Mechanosensitive ion channel transmembrane helices 2/3" evidence="10">
    <location>
        <begin position="79"/>
        <end position="118"/>
    </location>
</feature>
<feature type="transmembrane region" description="Helical" evidence="7">
    <location>
        <begin position="33"/>
        <end position="54"/>
    </location>
</feature>
<dbReference type="Pfam" id="PF00924">
    <property type="entry name" value="MS_channel_2nd"/>
    <property type="match status" value="1"/>
</dbReference>
<dbReference type="SUPFAM" id="SSF82689">
    <property type="entry name" value="Mechanosensitive channel protein MscS (YggB), C-terminal domain"/>
    <property type="match status" value="1"/>
</dbReference>
<dbReference type="Proteomes" id="UP000294545">
    <property type="component" value="Unassembled WGS sequence"/>
</dbReference>
<dbReference type="AlphaFoldDB" id="A0A4R1MYV3"/>